<comment type="caution">
    <text evidence="4">The sequence shown here is derived from an EMBL/GenBank/DDBJ whole genome shotgun (WGS) entry which is preliminary data.</text>
</comment>
<evidence type="ECO:0000313" key="5">
    <source>
        <dbReference type="Proteomes" id="UP000220914"/>
    </source>
</evidence>
<sequence>MNQYAPDFRAYAPLEVLVYSSNATTRSRVEQALGSAPDNSIARLRFTHAATEPAVMRHISRQPIDLVILDGEASPAGGLGVARQLKDELRQHIPMVALLGRDQDVWLARWSRVDGVVMHPVDPVALADAVIPLLRRRIAS</sequence>
<dbReference type="EMBL" id="BLKS01000001">
    <property type="protein sequence ID" value="GFG50617.1"/>
    <property type="molecule type" value="Genomic_DNA"/>
</dbReference>
<dbReference type="RefSeq" id="WP_097943785.1">
    <property type="nucleotide sequence ID" value="NZ_PDCP01000086.1"/>
</dbReference>
<dbReference type="InterPro" id="IPR011006">
    <property type="entry name" value="CheY-like_superfamily"/>
</dbReference>
<dbReference type="OrthoDB" id="3395459at2"/>
<evidence type="ECO:0000259" key="2">
    <source>
        <dbReference type="PROSITE" id="PS50110"/>
    </source>
</evidence>
<evidence type="ECO:0000313" key="6">
    <source>
        <dbReference type="Proteomes" id="UP000465302"/>
    </source>
</evidence>
<reference evidence="3" key="3">
    <citation type="submission" date="2020-02" db="EMBL/GenBank/DDBJ databases">
        <authorList>
            <person name="Matsumoto Y."/>
            <person name="Motooka D."/>
            <person name="Nakamura S."/>
        </authorList>
    </citation>
    <scope>NUCLEOTIDE SEQUENCE</scope>
    <source>
        <strain evidence="3">JCM 6377</strain>
    </source>
</reference>
<dbReference type="InterPro" id="IPR001789">
    <property type="entry name" value="Sig_transdc_resp-reg_receiver"/>
</dbReference>
<reference evidence="4 5" key="1">
    <citation type="submission" date="2017-10" db="EMBL/GenBank/DDBJ databases">
        <title>The new phylogeny of genus Mycobacterium.</title>
        <authorList>
            <person name="Tortoli E."/>
            <person name="Trovato A."/>
            <person name="Cirillo D.M."/>
        </authorList>
    </citation>
    <scope>NUCLEOTIDE SEQUENCE [LARGE SCALE GENOMIC DNA]</scope>
    <source>
        <strain evidence="4 5">CCUG37673</strain>
    </source>
</reference>
<reference evidence="3 6" key="2">
    <citation type="journal article" date="2019" name="Emerg. Microbes Infect.">
        <title>Comprehensive subspecies identification of 175 nontuberculous mycobacteria species based on 7547 genomic profiles.</title>
        <authorList>
            <person name="Matsumoto Y."/>
            <person name="Kinjo T."/>
            <person name="Motooka D."/>
            <person name="Nabeya D."/>
            <person name="Jung N."/>
            <person name="Uechi K."/>
            <person name="Horii T."/>
            <person name="Iida T."/>
            <person name="Fujita J."/>
            <person name="Nakamura S."/>
        </authorList>
    </citation>
    <scope>NUCLEOTIDE SEQUENCE [LARGE SCALE GENOMIC DNA]</scope>
    <source>
        <strain evidence="3 6">JCM 6377</strain>
    </source>
</reference>
<organism evidence="4 5">
    <name type="scientific">Mycolicibacterium agri</name>
    <name type="common">Mycobacterium agri</name>
    <dbReference type="NCBI Taxonomy" id="36811"/>
    <lineage>
        <taxon>Bacteria</taxon>
        <taxon>Bacillati</taxon>
        <taxon>Actinomycetota</taxon>
        <taxon>Actinomycetes</taxon>
        <taxon>Mycobacteriales</taxon>
        <taxon>Mycobacteriaceae</taxon>
        <taxon>Mycolicibacterium</taxon>
    </lineage>
</organism>
<dbReference type="Gene3D" id="3.40.50.2300">
    <property type="match status" value="1"/>
</dbReference>
<evidence type="ECO:0000256" key="1">
    <source>
        <dbReference type="PROSITE-ProRule" id="PRU00169"/>
    </source>
</evidence>
<proteinExistence type="predicted"/>
<evidence type="ECO:0000313" key="4">
    <source>
        <dbReference type="EMBL" id="PEG33906.1"/>
    </source>
</evidence>
<dbReference type="EMBL" id="PDCP01000086">
    <property type="protein sequence ID" value="PEG33906.1"/>
    <property type="molecule type" value="Genomic_DNA"/>
</dbReference>
<dbReference type="SUPFAM" id="SSF52172">
    <property type="entry name" value="CheY-like"/>
    <property type="match status" value="1"/>
</dbReference>
<dbReference type="Proteomes" id="UP000220914">
    <property type="component" value="Unassembled WGS sequence"/>
</dbReference>
<dbReference type="AlphaFoldDB" id="A0A2A7MQD7"/>
<name>A0A2A7MQD7_MYCAG</name>
<feature type="domain" description="Response regulatory" evidence="2">
    <location>
        <begin position="15"/>
        <end position="134"/>
    </location>
</feature>
<evidence type="ECO:0000313" key="3">
    <source>
        <dbReference type="EMBL" id="GFG50617.1"/>
    </source>
</evidence>
<dbReference type="Proteomes" id="UP000465302">
    <property type="component" value="Unassembled WGS sequence"/>
</dbReference>
<accession>A0A2A7MQD7</accession>
<gene>
    <name evidence="4" type="ORF">CQY20_28280</name>
    <name evidence="3" type="ORF">MAGR_20580</name>
</gene>
<dbReference type="GO" id="GO:0000160">
    <property type="term" value="P:phosphorelay signal transduction system"/>
    <property type="evidence" value="ECO:0007669"/>
    <property type="project" value="InterPro"/>
</dbReference>
<dbReference type="PROSITE" id="PS50110">
    <property type="entry name" value="RESPONSE_REGULATORY"/>
    <property type="match status" value="1"/>
</dbReference>
<keyword evidence="1" id="KW-0597">Phosphoprotein</keyword>
<feature type="modified residue" description="4-aspartylphosphate" evidence="1">
    <location>
        <position position="70"/>
    </location>
</feature>
<protein>
    <submittedName>
        <fullName evidence="3">Putative response regulatory protein</fullName>
    </submittedName>
</protein>
<keyword evidence="5" id="KW-1185">Reference proteome</keyword>